<keyword evidence="2" id="KW-1185">Reference proteome</keyword>
<dbReference type="Gene3D" id="3.40.50.150">
    <property type="entry name" value="Vaccinia Virus protein VP39"/>
    <property type="match status" value="1"/>
</dbReference>
<evidence type="ECO:0000313" key="1">
    <source>
        <dbReference type="EMBL" id="CAE7255054.1"/>
    </source>
</evidence>
<comment type="caution">
    <text evidence="1">The sequence shown here is derived from an EMBL/GenBank/DDBJ whole genome shotgun (WGS) entry which is preliminary data.</text>
</comment>
<dbReference type="InterPro" id="IPR029063">
    <property type="entry name" value="SAM-dependent_MTases_sf"/>
</dbReference>
<feature type="non-terminal residue" evidence="1">
    <location>
        <position position="256"/>
    </location>
</feature>
<dbReference type="Proteomes" id="UP000601435">
    <property type="component" value="Unassembled WGS sequence"/>
</dbReference>
<dbReference type="Pfam" id="PF05711">
    <property type="entry name" value="TylF"/>
    <property type="match status" value="1"/>
</dbReference>
<sequence length="256" mass="28489">MFLCSEPRLAFVHIDGDLYQSVLDAFEKTWDSVSDGGIVVVDDFFHKVQGPARATADFFRSRMMAPPLLFVIPAYAVLIVKGYLAHLSTDGNFYSFELLRSYEPLARVSVLQAKAVRLSARRAERASGPRPGENALAFLDFLSYPADGAQSGADIFRYLTPLEDMIDLSDGGVLTPDGPRQARRMRIPSQRRKEHVFTGCRPLQPELCSEMDLAVLENASLVGLEQVQVEVERLAESLNAWDATTAAHNVERLDRI</sequence>
<name>A0A812M1K1_9DINO</name>
<dbReference type="InterPro" id="IPR008884">
    <property type="entry name" value="TylF_MeTrfase"/>
</dbReference>
<proteinExistence type="predicted"/>
<evidence type="ECO:0000313" key="2">
    <source>
        <dbReference type="Proteomes" id="UP000601435"/>
    </source>
</evidence>
<organism evidence="1 2">
    <name type="scientific">Symbiodinium necroappetens</name>
    <dbReference type="NCBI Taxonomy" id="1628268"/>
    <lineage>
        <taxon>Eukaryota</taxon>
        <taxon>Sar</taxon>
        <taxon>Alveolata</taxon>
        <taxon>Dinophyceae</taxon>
        <taxon>Suessiales</taxon>
        <taxon>Symbiodiniaceae</taxon>
        <taxon>Symbiodinium</taxon>
    </lineage>
</organism>
<dbReference type="OrthoDB" id="198480at2759"/>
<dbReference type="EMBL" id="CAJNJA010010219">
    <property type="protein sequence ID" value="CAE7255054.1"/>
    <property type="molecule type" value="Genomic_DNA"/>
</dbReference>
<reference evidence="1" key="1">
    <citation type="submission" date="2021-02" db="EMBL/GenBank/DDBJ databases">
        <authorList>
            <person name="Dougan E. K."/>
            <person name="Rhodes N."/>
            <person name="Thang M."/>
            <person name="Chan C."/>
        </authorList>
    </citation>
    <scope>NUCLEOTIDE SEQUENCE</scope>
</reference>
<accession>A0A812M1K1</accession>
<gene>
    <name evidence="1" type="primary">ynaI</name>
    <name evidence="1" type="ORF">SNEC2469_LOCUS5523</name>
</gene>
<dbReference type="AlphaFoldDB" id="A0A812M1K1"/>
<protein>
    <submittedName>
        <fullName evidence="1">YnaI protein</fullName>
    </submittedName>
</protein>